<comment type="caution">
    <text evidence="4">The sequence shown here is derived from an EMBL/GenBank/DDBJ whole genome shotgun (WGS) entry which is preliminary data.</text>
</comment>
<dbReference type="AlphaFoldDB" id="A0A5A8C475"/>
<evidence type="ECO:0000256" key="1">
    <source>
        <dbReference type="ARBA" id="ARBA00023002"/>
    </source>
</evidence>
<keyword evidence="5" id="KW-1185">Reference proteome</keyword>
<dbReference type="PANTHER" id="PTHR10366">
    <property type="entry name" value="NAD DEPENDENT EPIMERASE/DEHYDRATASE"/>
    <property type="match status" value="1"/>
</dbReference>
<dbReference type="FunFam" id="3.40.50.720:FF:000336">
    <property type="entry name" value="Aldehyde reductase"/>
    <property type="match status" value="1"/>
</dbReference>
<dbReference type="Gene3D" id="3.40.50.720">
    <property type="entry name" value="NAD(P)-binding Rossmann-like Domain"/>
    <property type="match status" value="1"/>
</dbReference>
<dbReference type="SUPFAM" id="SSF51735">
    <property type="entry name" value="NAD(P)-binding Rossmann-fold domains"/>
    <property type="match status" value="1"/>
</dbReference>
<reference evidence="4 5" key="1">
    <citation type="submission" date="2019-07" db="EMBL/GenBank/DDBJ databases">
        <title>Genomes of Cafeteria roenbergensis.</title>
        <authorList>
            <person name="Fischer M.G."/>
            <person name="Hackl T."/>
            <person name="Roman M."/>
        </authorList>
    </citation>
    <scope>NUCLEOTIDE SEQUENCE [LARGE SCALE GENOMIC DNA]</scope>
    <source>
        <strain evidence="4 5">BVI</strain>
    </source>
</reference>
<proteinExistence type="inferred from homology"/>
<dbReference type="EMBL" id="VLTN01000068">
    <property type="protein sequence ID" value="KAA0147339.1"/>
    <property type="molecule type" value="Genomic_DNA"/>
</dbReference>
<comment type="similarity">
    <text evidence="2">Belongs to the NAD(P)-dependent epimerase/dehydratase family. Dihydroflavonol-4-reductase subfamily.</text>
</comment>
<evidence type="ECO:0000259" key="3">
    <source>
        <dbReference type="Pfam" id="PF01370"/>
    </source>
</evidence>
<sequence length="393" mass="41606">MAAAAAAASSAPAGDSVPLVLVTGASGFVGSHCVRVLLAGGFRVRGTVRDPKDDAKTAPLRELEGASDRLELVAANLMKDDGWTEAVAGAMYVLHVASPFPITAPKHKDDLIRPAVDGTLRVLKAAAAEACVRRVVLTSSVASITEGRSPAELKDRTFSEEDWSDLESGRIAAYPESKTRAERAAWEFIKSGQPEGRGLELATINPSFIVGPMIRRSPCSSVEVVQNLMERKFSIIPDVNLWCVDVRDVAEAHVRAMVLPAAAGKRFLLSTREYGLQEMGVDLAAVYNPKGYSVPTAKASNWLIHVAGWFSATAAATVPRLGVHEKHNHAQAEAVLGVRWRDVKTAVAELAASGVALGLIQPPKGAAALECPPLGDVRTEGISVEDVPAAKES</sequence>
<dbReference type="OMA" id="RYILGHQ"/>
<dbReference type="GO" id="GO:0016616">
    <property type="term" value="F:oxidoreductase activity, acting on the CH-OH group of donors, NAD or NADP as acceptor"/>
    <property type="evidence" value="ECO:0007669"/>
    <property type="project" value="TreeGrafter"/>
</dbReference>
<dbReference type="InterPro" id="IPR036291">
    <property type="entry name" value="NAD(P)-bd_dom_sf"/>
</dbReference>
<dbReference type="CDD" id="cd05227">
    <property type="entry name" value="AR_SDR_e"/>
    <property type="match status" value="1"/>
</dbReference>
<dbReference type="InterPro" id="IPR050425">
    <property type="entry name" value="NAD(P)_dehydrat-like"/>
</dbReference>
<gene>
    <name evidence="4" type="ORF">FNF29_07407</name>
</gene>
<protein>
    <recommendedName>
        <fullName evidence="3">NAD-dependent epimerase/dehydratase domain-containing protein</fullName>
    </recommendedName>
</protein>
<feature type="domain" description="NAD-dependent epimerase/dehydratase" evidence="3">
    <location>
        <begin position="20"/>
        <end position="262"/>
    </location>
</feature>
<dbReference type="Pfam" id="PF01370">
    <property type="entry name" value="Epimerase"/>
    <property type="match status" value="1"/>
</dbReference>
<accession>A0A5A8C475</accession>
<dbReference type="PANTHER" id="PTHR10366:SF564">
    <property type="entry name" value="STEROL-4-ALPHA-CARBOXYLATE 3-DEHYDROGENASE, DECARBOXYLATING"/>
    <property type="match status" value="1"/>
</dbReference>
<name>A0A5A8C475_CAFRO</name>
<evidence type="ECO:0000256" key="2">
    <source>
        <dbReference type="ARBA" id="ARBA00023445"/>
    </source>
</evidence>
<evidence type="ECO:0000313" key="5">
    <source>
        <dbReference type="Proteomes" id="UP000323011"/>
    </source>
</evidence>
<dbReference type="Proteomes" id="UP000323011">
    <property type="component" value="Unassembled WGS sequence"/>
</dbReference>
<dbReference type="InterPro" id="IPR001509">
    <property type="entry name" value="Epimerase_deHydtase"/>
</dbReference>
<keyword evidence="1" id="KW-0560">Oxidoreductase</keyword>
<organism evidence="4 5">
    <name type="scientific">Cafeteria roenbergensis</name>
    <name type="common">Marine flagellate</name>
    <dbReference type="NCBI Taxonomy" id="33653"/>
    <lineage>
        <taxon>Eukaryota</taxon>
        <taxon>Sar</taxon>
        <taxon>Stramenopiles</taxon>
        <taxon>Bigyra</taxon>
        <taxon>Opalozoa</taxon>
        <taxon>Bicosoecida</taxon>
        <taxon>Cafeteriaceae</taxon>
        <taxon>Cafeteria</taxon>
    </lineage>
</organism>
<evidence type="ECO:0000313" key="4">
    <source>
        <dbReference type="EMBL" id="KAA0147339.1"/>
    </source>
</evidence>